<dbReference type="SUPFAM" id="SSF51905">
    <property type="entry name" value="FAD/NAD(P)-binding domain"/>
    <property type="match status" value="1"/>
</dbReference>
<dbReference type="Proteomes" id="UP000652198">
    <property type="component" value="Unassembled WGS sequence"/>
</dbReference>
<evidence type="ECO:0000256" key="2">
    <source>
        <dbReference type="ARBA" id="ARBA00010790"/>
    </source>
</evidence>
<dbReference type="Gene3D" id="3.50.50.60">
    <property type="entry name" value="FAD/NAD(P)-binding domain"/>
    <property type="match status" value="1"/>
</dbReference>
<dbReference type="EMBL" id="WOEY01000184">
    <property type="protein sequence ID" value="NPT47953.1"/>
    <property type="molecule type" value="Genomic_DNA"/>
</dbReference>
<comment type="caution">
    <text evidence="8">The sequence shown here is derived from an EMBL/GenBank/DDBJ whole genome shotgun (WGS) entry which is preliminary data.</text>
</comment>
<dbReference type="RefSeq" id="WP_172318985.1">
    <property type="nucleotide sequence ID" value="NZ_WOEY01000184.1"/>
</dbReference>
<feature type="domain" description="Glucose-methanol-choline oxidoreductase N-terminal" evidence="7">
    <location>
        <begin position="254"/>
        <end position="268"/>
    </location>
</feature>
<proteinExistence type="inferred from homology"/>
<dbReference type="PROSITE" id="PS00624">
    <property type="entry name" value="GMC_OXRED_2"/>
    <property type="match status" value="1"/>
</dbReference>
<dbReference type="InterPro" id="IPR012132">
    <property type="entry name" value="GMC_OxRdtase"/>
</dbReference>
<sequence>MDYDYIVIGAGSAGCVTASRLVREWGAKVLLLEAGLPANSALIRMPAGTFKMLFNGSPYIKRYTTAHQSSLGDRTVSIPQGNVVGGGSSVNAMAYTRGSRADYDRWVAATGDPGWSWDGLIPYFRKQEGNQRLDNEAHGADGPLKVSDPLYRADVADRFVRAMQRQGLPFATDFNAGTLRGVGYMQTTTHGGQRCSAADAFLAPVMADPRLSLITQANVHRILFNGDRAIGVEYMTGGTLVRARASAEVIVCAGAFATPKLLMLSGIGPAAHLRELGVDVRVDSPGVGEHLQDHNVAVVSMTTRGQHGYFGEDRGRRALLNGLQYLAFHNGPIASNGAETMAFVNLRVPDGEPDLQLYCIGVMWPDPQAPKPTYGMTLMANLVQPRSRGTVRLISADPTDDALVSPNWLADDGDTERLVEAIRYLRGIAAREPFVSIVTEEVGPGTRLQSDDALSDYIRRTTESNYHPVGTCRMGRPNDFMSVLTPDLKVKGANGLRVFDASMMPSIISSNTNATVMAVADRAVDIMMSRTMAVPSAGGDVLAMQPE</sequence>
<gene>
    <name evidence="8" type="ORF">GNZ12_43015</name>
</gene>
<evidence type="ECO:0000313" key="9">
    <source>
        <dbReference type="Proteomes" id="UP000652198"/>
    </source>
</evidence>
<dbReference type="PROSITE" id="PS00623">
    <property type="entry name" value="GMC_OXRED_1"/>
    <property type="match status" value="1"/>
</dbReference>
<evidence type="ECO:0000256" key="3">
    <source>
        <dbReference type="ARBA" id="ARBA00022630"/>
    </source>
</evidence>
<evidence type="ECO:0000256" key="5">
    <source>
        <dbReference type="RuleBase" id="RU003968"/>
    </source>
</evidence>
<dbReference type="InterPro" id="IPR007867">
    <property type="entry name" value="GMC_OxRtase_C"/>
</dbReference>
<dbReference type="InterPro" id="IPR036188">
    <property type="entry name" value="FAD/NAD-bd_sf"/>
</dbReference>
<dbReference type="PANTHER" id="PTHR11552:SF147">
    <property type="entry name" value="CHOLINE DEHYDROGENASE, MITOCHONDRIAL"/>
    <property type="match status" value="1"/>
</dbReference>
<dbReference type="PIRSF" id="PIRSF000137">
    <property type="entry name" value="Alcohol_oxidase"/>
    <property type="match status" value="1"/>
</dbReference>
<evidence type="ECO:0000259" key="6">
    <source>
        <dbReference type="PROSITE" id="PS00623"/>
    </source>
</evidence>
<reference evidence="8 9" key="1">
    <citation type="submission" date="2019-11" db="EMBL/GenBank/DDBJ databases">
        <title>Metabolism of dissolved organic matter in forest soils.</title>
        <authorList>
            <person name="Cyle K.T."/>
            <person name="Wilhelm R.C."/>
            <person name="Martinez C.E."/>
        </authorList>
    </citation>
    <scope>NUCLEOTIDE SEQUENCE [LARGE SCALE GENOMIC DNA]</scope>
    <source>
        <strain evidence="8 9">1N</strain>
    </source>
</reference>
<organism evidence="8 9">
    <name type="scientific">Paraburkholderia solitsugae</name>
    <dbReference type="NCBI Taxonomy" id="2675748"/>
    <lineage>
        <taxon>Bacteria</taxon>
        <taxon>Pseudomonadati</taxon>
        <taxon>Pseudomonadota</taxon>
        <taxon>Betaproteobacteria</taxon>
        <taxon>Burkholderiales</taxon>
        <taxon>Burkholderiaceae</taxon>
        <taxon>Paraburkholderia</taxon>
    </lineage>
</organism>
<evidence type="ECO:0000259" key="7">
    <source>
        <dbReference type="PROSITE" id="PS00624"/>
    </source>
</evidence>
<accession>A0ABX2C6I8</accession>
<evidence type="ECO:0000256" key="4">
    <source>
        <dbReference type="ARBA" id="ARBA00022827"/>
    </source>
</evidence>
<name>A0ABX2C6I8_9BURK</name>
<comment type="cofactor">
    <cofactor evidence="1">
        <name>FAD</name>
        <dbReference type="ChEBI" id="CHEBI:57692"/>
    </cofactor>
</comment>
<evidence type="ECO:0000256" key="1">
    <source>
        <dbReference type="ARBA" id="ARBA00001974"/>
    </source>
</evidence>
<keyword evidence="9" id="KW-1185">Reference proteome</keyword>
<feature type="domain" description="Glucose-methanol-choline oxidoreductase N-terminal" evidence="6">
    <location>
        <begin position="81"/>
        <end position="104"/>
    </location>
</feature>
<dbReference type="SUPFAM" id="SSF54373">
    <property type="entry name" value="FAD-linked reductases, C-terminal domain"/>
    <property type="match status" value="1"/>
</dbReference>
<evidence type="ECO:0000313" key="8">
    <source>
        <dbReference type="EMBL" id="NPT47953.1"/>
    </source>
</evidence>
<comment type="similarity">
    <text evidence="2 5">Belongs to the GMC oxidoreductase family.</text>
</comment>
<keyword evidence="4 5" id="KW-0274">FAD</keyword>
<keyword evidence="3 5" id="KW-0285">Flavoprotein</keyword>
<dbReference type="Pfam" id="PF00732">
    <property type="entry name" value="GMC_oxred_N"/>
    <property type="match status" value="1"/>
</dbReference>
<dbReference type="InterPro" id="IPR000172">
    <property type="entry name" value="GMC_OxRdtase_N"/>
</dbReference>
<dbReference type="Gene3D" id="3.30.560.10">
    <property type="entry name" value="Glucose Oxidase, domain 3"/>
    <property type="match status" value="1"/>
</dbReference>
<protein>
    <submittedName>
        <fullName evidence="8">FAD-dependent oxidoreductase</fullName>
    </submittedName>
</protein>
<dbReference type="PANTHER" id="PTHR11552">
    <property type="entry name" value="GLUCOSE-METHANOL-CHOLINE GMC OXIDOREDUCTASE"/>
    <property type="match status" value="1"/>
</dbReference>
<dbReference type="Pfam" id="PF05199">
    <property type="entry name" value="GMC_oxred_C"/>
    <property type="match status" value="1"/>
</dbReference>